<gene>
    <name evidence="8" type="ORF">BV898_04882</name>
</gene>
<dbReference type="OrthoDB" id="288203at2759"/>
<evidence type="ECO:0000256" key="3">
    <source>
        <dbReference type="ARBA" id="ARBA00022989"/>
    </source>
</evidence>
<dbReference type="GO" id="GO:0016020">
    <property type="term" value="C:membrane"/>
    <property type="evidence" value="ECO:0007669"/>
    <property type="project" value="UniProtKB-SubCell"/>
</dbReference>
<evidence type="ECO:0000313" key="8">
    <source>
        <dbReference type="EMBL" id="OQV21118.1"/>
    </source>
</evidence>
<evidence type="ECO:0000256" key="6">
    <source>
        <dbReference type="SAM" id="Phobius"/>
    </source>
</evidence>
<dbReference type="InterPro" id="IPR011547">
    <property type="entry name" value="SLC26A/SulP_dom"/>
</dbReference>
<evidence type="ECO:0000256" key="5">
    <source>
        <dbReference type="SAM" id="MobiDB-lite"/>
    </source>
</evidence>
<evidence type="ECO:0000313" key="9">
    <source>
        <dbReference type="Proteomes" id="UP000192578"/>
    </source>
</evidence>
<dbReference type="EMBL" id="MTYJ01000025">
    <property type="protein sequence ID" value="OQV21118.1"/>
    <property type="molecule type" value="Genomic_DNA"/>
</dbReference>
<feature type="transmembrane region" description="Helical" evidence="6">
    <location>
        <begin position="352"/>
        <end position="375"/>
    </location>
</feature>
<feature type="compositionally biased region" description="Polar residues" evidence="5">
    <location>
        <begin position="14"/>
        <end position="33"/>
    </location>
</feature>
<reference evidence="9" key="1">
    <citation type="submission" date="2017-01" db="EMBL/GenBank/DDBJ databases">
        <title>Comparative genomics of anhydrobiosis in the tardigrade Hypsibius dujardini.</title>
        <authorList>
            <person name="Yoshida Y."/>
            <person name="Koutsovoulos G."/>
            <person name="Laetsch D."/>
            <person name="Stevens L."/>
            <person name="Kumar S."/>
            <person name="Horikawa D."/>
            <person name="Ishino K."/>
            <person name="Komine S."/>
            <person name="Tomita M."/>
            <person name="Blaxter M."/>
            <person name="Arakawa K."/>
        </authorList>
    </citation>
    <scope>NUCLEOTIDE SEQUENCE [LARGE SCALE GENOMIC DNA]</scope>
    <source>
        <strain evidence="9">Z151</strain>
    </source>
</reference>
<keyword evidence="3 6" id="KW-1133">Transmembrane helix</keyword>
<comment type="caution">
    <text evidence="8">The sequence shown here is derived from an EMBL/GenBank/DDBJ whole genome shotgun (WGS) entry which is preliminary data.</text>
</comment>
<protein>
    <submittedName>
        <fullName evidence="8">Sodium-independent sulfate anion transporter</fullName>
    </submittedName>
</protein>
<dbReference type="PANTHER" id="PTHR11814">
    <property type="entry name" value="SULFATE TRANSPORTER"/>
    <property type="match status" value="1"/>
</dbReference>
<keyword evidence="4 6" id="KW-0472">Membrane</keyword>
<feature type="transmembrane region" description="Helical" evidence="6">
    <location>
        <begin position="452"/>
        <end position="475"/>
    </location>
</feature>
<dbReference type="InterPro" id="IPR001902">
    <property type="entry name" value="SLC26A/SulP_fam"/>
</dbReference>
<dbReference type="GO" id="GO:0055085">
    <property type="term" value="P:transmembrane transport"/>
    <property type="evidence" value="ECO:0007669"/>
    <property type="project" value="InterPro"/>
</dbReference>
<name>A0A1W0X0Z4_HYPEX</name>
<sequence>MDVPDPRLSLSAFGLNTPSNSKGSESFGYQQFENAGVEDELGQGDFPRNQQLRFDQLDLDPEAGKTNFDDQPRNRRANGLGGKGPFGNGRSIGAAGDDDEVEECQIRTYGGPLSRQDLREGLRSFCSLNTLMRRFPISMWLPHYTLMDLSGDLVAGLTVGLTVVPQALAYAQIADLPLEYGLYSAFMAPFIYAVFGTSKDVTVGPTALLSLLTSAFIPHRTADAHVAATYAVLLAFFCGCFQLLMGILNLGFLMNFVSSPVMSGFMSAASILIILGQVKGLLGINFGRSRNNLFNIIRGYSHHVHETNGWDVLLGAICIGSILVLKALAPLLKHNRFRNKQANFGWKLLREIVKIFCYGRYALVVIIATVVAASLTSIDGSGPLTITHEVKSGLPAFVPPVFTPDNKTFMEVVDGCGAGLVLIPIIGLFESIVVAKAFSHRFGYTVDSTQEFIALGISNILGSFVSAFPVTGAFSRTALNAESGVRTPLGGIFTGAFVLIAMSVLSPVLQYIPKAALSAVIISAIFVMVDVKIFRDLWRVNRVELIPLLSTLILCLLLGVEYGLPLGIGISLLMLVYPLARPLVTVEYRRAYKREMGSGPSSGPKAKPKFNVTVTPHSALYFPSAEFFKDIFAKDLLNPGAFRYGVSAAPDFMVDSLLDDIDLVEERKNAPPDEKFPPIVFNGVHLTNADYSTVRTMRNIVASCHAARRDIVFTNTAAAGQANLHPSSGYGINSHDFMRLVQTKEEDVQMENLTTVNDPAAFTSSITGLHDNKSSLEKERVAISATGQTATYSAVEFPNPNADSTNLHLHT</sequence>
<dbReference type="Proteomes" id="UP000192578">
    <property type="component" value="Unassembled WGS sequence"/>
</dbReference>
<organism evidence="8 9">
    <name type="scientific">Hypsibius exemplaris</name>
    <name type="common">Freshwater tardigrade</name>
    <dbReference type="NCBI Taxonomy" id="2072580"/>
    <lineage>
        <taxon>Eukaryota</taxon>
        <taxon>Metazoa</taxon>
        <taxon>Ecdysozoa</taxon>
        <taxon>Tardigrada</taxon>
        <taxon>Eutardigrada</taxon>
        <taxon>Parachela</taxon>
        <taxon>Hypsibioidea</taxon>
        <taxon>Hypsibiidae</taxon>
        <taxon>Hypsibius</taxon>
    </lineage>
</organism>
<comment type="subcellular location">
    <subcellularLocation>
        <location evidence="1">Membrane</location>
        <topology evidence="1">Multi-pass membrane protein</topology>
    </subcellularLocation>
</comment>
<accession>A0A1W0X0Z4</accession>
<feature type="transmembrane region" description="Helical" evidence="6">
    <location>
        <begin position="511"/>
        <end position="531"/>
    </location>
</feature>
<feature type="transmembrane region" description="Helical" evidence="6">
    <location>
        <begin position="230"/>
        <end position="253"/>
    </location>
</feature>
<feature type="region of interest" description="Disordered" evidence="5">
    <location>
        <begin position="1"/>
        <end position="89"/>
    </location>
</feature>
<keyword evidence="9" id="KW-1185">Reference proteome</keyword>
<feature type="domain" description="SLC26A/SulP transporter" evidence="7">
    <location>
        <begin position="149"/>
        <end position="546"/>
    </location>
</feature>
<proteinExistence type="predicted"/>
<feature type="transmembrane region" description="Helical" evidence="6">
    <location>
        <begin position="312"/>
        <end position="332"/>
    </location>
</feature>
<feature type="transmembrane region" description="Helical" evidence="6">
    <location>
        <begin position="265"/>
        <end position="284"/>
    </location>
</feature>
<dbReference type="AlphaFoldDB" id="A0A1W0X0Z4"/>
<evidence type="ECO:0000256" key="1">
    <source>
        <dbReference type="ARBA" id="ARBA00004141"/>
    </source>
</evidence>
<feature type="transmembrane region" description="Helical" evidence="6">
    <location>
        <begin position="543"/>
        <end position="560"/>
    </location>
</feature>
<evidence type="ECO:0000259" key="7">
    <source>
        <dbReference type="Pfam" id="PF00916"/>
    </source>
</evidence>
<dbReference type="Pfam" id="PF00916">
    <property type="entry name" value="Sulfate_transp"/>
    <property type="match status" value="1"/>
</dbReference>
<evidence type="ECO:0000256" key="4">
    <source>
        <dbReference type="ARBA" id="ARBA00023136"/>
    </source>
</evidence>
<keyword evidence="2 6" id="KW-0812">Transmembrane</keyword>
<evidence type="ECO:0000256" key="2">
    <source>
        <dbReference type="ARBA" id="ARBA00022692"/>
    </source>
</evidence>
<dbReference type="NCBIfam" id="TIGR00815">
    <property type="entry name" value="sulP"/>
    <property type="match status" value="1"/>
</dbReference>
<feature type="transmembrane region" description="Helical" evidence="6">
    <location>
        <begin position="487"/>
        <end position="505"/>
    </location>
</feature>